<dbReference type="EMBL" id="FNOU01000039">
    <property type="protein sequence ID" value="SDY46983.1"/>
    <property type="molecule type" value="Genomic_DNA"/>
</dbReference>
<evidence type="ECO:0000259" key="3">
    <source>
        <dbReference type="Pfam" id="PF00881"/>
    </source>
</evidence>
<dbReference type="AlphaFoldDB" id="A0A1H3K482"/>
<dbReference type="InterPro" id="IPR029479">
    <property type="entry name" value="Nitroreductase"/>
</dbReference>
<evidence type="ECO:0000256" key="1">
    <source>
        <dbReference type="ARBA" id="ARBA00007118"/>
    </source>
</evidence>
<dbReference type="PANTHER" id="PTHR43673">
    <property type="entry name" value="NAD(P)H NITROREDUCTASE YDGI-RELATED"/>
    <property type="match status" value="1"/>
</dbReference>
<feature type="domain" description="Nitroreductase" evidence="3">
    <location>
        <begin position="7"/>
        <end position="175"/>
    </location>
</feature>
<evidence type="ECO:0000313" key="5">
    <source>
        <dbReference type="Proteomes" id="UP000199652"/>
    </source>
</evidence>
<dbReference type="GO" id="GO:0016491">
    <property type="term" value="F:oxidoreductase activity"/>
    <property type="evidence" value="ECO:0007669"/>
    <property type="project" value="UniProtKB-KW"/>
</dbReference>
<name>A0A1H3K482_EUBBA</name>
<evidence type="ECO:0000256" key="2">
    <source>
        <dbReference type="ARBA" id="ARBA00023002"/>
    </source>
</evidence>
<protein>
    <submittedName>
        <fullName evidence="4">Nitroreductase</fullName>
    </submittedName>
</protein>
<reference evidence="5" key="1">
    <citation type="submission" date="2016-10" db="EMBL/GenBank/DDBJ databases">
        <authorList>
            <person name="Varghese N."/>
            <person name="Submissions S."/>
        </authorList>
    </citation>
    <scope>NUCLEOTIDE SEQUENCE [LARGE SCALE GENOMIC DNA]</scope>
    <source>
        <strain evidence="5">VPI 5359</strain>
    </source>
</reference>
<dbReference type="SUPFAM" id="SSF55469">
    <property type="entry name" value="FMN-dependent nitroreductase-like"/>
    <property type="match status" value="1"/>
</dbReference>
<keyword evidence="5" id="KW-1185">Reference proteome</keyword>
<dbReference type="Proteomes" id="UP000199652">
    <property type="component" value="Unassembled WGS sequence"/>
</dbReference>
<dbReference type="PANTHER" id="PTHR43673:SF10">
    <property type="entry name" value="NADH DEHYDROGENASE_NAD(P)H NITROREDUCTASE XCC3605-RELATED"/>
    <property type="match status" value="1"/>
</dbReference>
<dbReference type="Pfam" id="PF00881">
    <property type="entry name" value="Nitroreductase"/>
    <property type="match status" value="1"/>
</dbReference>
<accession>A0A1H3K482</accession>
<keyword evidence="2" id="KW-0560">Oxidoreductase</keyword>
<dbReference type="Gene3D" id="3.40.109.10">
    <property type="entry name" value="NADH Oxidase"/>
    <property type="match status" value="1"/>
</dbReference>
<gene>
    <name evidence="4" type="ORF">SAMN04488579_1391</name>
</gene>
<dbReference type="STRING" id="1528.SAMN04488579_1391"/>
<evidence type="ECO:0000313" key="4">
    <source>
        <dbReference type="EMBL" id="SDY46983.1"/>
    </source>
</evidence>
<dbReference type="InterPro" id="IPR000415">
    <property type="entry name" value="Nitroreductase-like"/>
</dbReference>
<organism evidence="4 5">
    <name type="scientific">Eubacterium barkeri</name>
    <name type="common">Clostridium barkeri</name>
    <dbReference type="NCBI Taxonomy" id="1528"/>
    <lineage>
        <taxon>Bacteria</taxon>
        <taxon>Bacillati</taxon>
        <taxon>Bacillota</taxon>
        <taxon>Clostridia</taxon>
        <taxon>Eubacteriales</taxon>
        <taxon>Eubacteriaceae</taxon>
        <taxon>Eubacterium</taxon>
    </lineage>
</organism>
<dbReference type="RefSeq" id="WP_090247280.1">
    <property type="nucleotide sequence ID" value="NZ_FNOU01000039.1"/>
</dbReference>
<sequence>MDINQAIRERRSVRKYRPLAIPNQDIIDILEAGTMAPSAINLQPWYYVAIQSPEQMKRILSIMAVTSEKIKPELEERFGDYPQLIVNTQHFISLLGGAPLCVLAFMNQPKFEQWKREAVIQSIAAGIENMVLTAQGKGIGSCWLSAPVEAGLSEDIQREFAREKGPMVAMVTFGYPDQVPQMPKRKTNRYIIL</sequence>
<comment type="similarity">
    <text evidence="1">Belongs to the nitroreductase family.</text>
</comment>
<proteinExistence type="inferred from homology"/>
<dbReference type="OrthoDB" id="9812105at2"/>